<accession>A0A1H6FMJ0</accession>
<dbReference type="RefSeq" id="WP_090505070.1">
    <property type="nucleotide sequence ID" value="NZ_FNWL01000001.1"/>
</dbReference>
<dbReference type="AlphaFoldDB" id="A0A1H6FMJ0"/>
<keyword evidence="3" id="KW-1185">Reference proteome</keyword>
<evidence type="ECO:0000313" key="2">
    <source>
        <dbReference type="EMBL" id="SEH12117.1"/>
    </source>
</evidence>
<evidence type="ECO:0000313" key="3">
    <source>
        <dbReference type="Proteomes" id="UP000199112"/>
    </source>
</evidence>
<sequence length="175" mass="19418">MTTLVLDYSRDEARTLVKAAFEMVGSIETYFDDGIRVTGRTGGSFVSYGEVIRVEIPEQQSDDDRTMISVIAEREVAMNITSRPEAYKSQFIQSLETFRGHEIEHVLEVLLDEIGVQTKEVYSLEQQASGTTLAGWVMIALVVFGSLVALAAFPLFFLFAVVPLAVLGYYFVVAT</sequence>
<proteinExistence type="predicted"/>
<dbReference type="OrthoDB" id="183993at2157"/>
<keyword evidence="1" id="KW-1133">Transmembrane helix</keyword>
<name>A0A1H6FMJ0_9EURY</name>
<reference evidence="3" key="1">
    <citation type="submission" date="2016-10" db="EMBL/GenBank/DDBJ databases">
        <authorList>
            <person name="Varghese N."/>
            <person name="Submissions S."/>
        </authorList>
    </citation>
    <scope>NUCLEOTIDE SEQUENCE [LARGE SCALE GENOMIC DNA]</scope>
    <source>
        <strain evidence="3">CGMCC 1.8981</strain>
    </source>
</reference>
<evidence type="ECO:0000256" key="1">
    <source>
        <dbReference type="SAM" id="Phobius"/>
    </source>
</evidence>
<dbReference type="Proteomes" id="UP000199112">
    <property type="component" value="Unassembled WGS sequence"/>
</dbReference>
<feature type="transmembrane region" description="Helical" evidence="1">
    <location>
        <begin position="133"/>
        <end position="150"/>
    </location>
</feature>
<feature type="transmembrane region" description="Helical" evidence="1">
    <location>
        <begin position="156"/>
        <end position="173"/>
    </location>
</feature>
<gene>
    <name evidence="2" type="ORF">SAMN04487967_0661</name>
</gene>
<keyword evidence="1" id="KW-0472">Membrane</keyword>
<organism evidence="2 3">
    <name type="scientific">Natronorubrum sediminis</name>
    <dbReference type="NCBI Taxonomy" id="640943"/>
    <lineage>
        <taxon>Archaea</taxon>
        <taxon>Methanobacteriati</taxon>
        <taxon>Methanobacteriota</taxon>
        <taxon>Stenosarchaea group</taxon>
        <taxon>Halobacteria</taxon>
        <taxon>Halobacteriales</taxon>
        <taxon>Natrialbaceae</taxon>
        <taxon>Natronorubrum</taxon>
    </lineage>
</organism>
<protein>
    <submittedName>
        <fullName evidence="2">Uncharacterized protein</fullName>
    </submittedName>
</protein>
<dbReference type="EMBL" id="FNWL01000001">
    <property type="protein sequence ID" value="SEH12117.1"/>
    <property type="molecule type" value="Genomic_DNA"/>
</dbReference>
<keyword evidence="1" id="KW-0812">Transmembrane</keyword>